<feature type="domain" description="Photolyase/cryptochrome alpha/beta" evidence="6">
    <location>
        <begin position="1"/>
        <end position="129"/>
    </location>
</feature>
<dbReference type="Gene3D" id="3.40.50.620">
    <property type="entry name" value="HUPs"/>
    <property type="match status" value="1"/>
</dbReference>
<reference evidence="7 8" key="1">
    <citation type="submission" date="2019-03" db="EMBL/GenBank/DDBJ databases">
        <title>Genomic Encyclopedia of Archaeal and Bacterial Type Strains, Phase II (KMG-II): from individual species to whole genera.</title>
        <authorList>
            <person name="Goeker M."/>
        </authorList>
    </citation>
    <scope>NUCLEOTIDE SEQUENCE [LARGE SCALE GENOMIC DNA]</scope>
    <source>
        <strain evidence="7 8">DSM 26433</strain>
    </source>
</reference>
<dbReference type="Gene3D" id="1.10.579.10">
    <property type="entry name" value="DNA Cyclobutane Dipyrimidine Photolyase, subunit A, domain 3"/>
    <property type="match status" value="1"/>
</dbReference>
<evidence type="ECO:0000256" key="1">
    <source>
        <dbReference type="ARBA" id="ARBA00001932"/>
    </source>
</evidence>
<evidence type="ECO:0000313" key="7">
    <source>
        <dbReference type="EMBL" id="TCK99398.1"/>
    </source>
</evidence>
<accession>A0A4R1N7Y2</accession>
<dbReference type="GO" id="GO:0071949">
    <property type="term" value="F:FAD binding"/>
    <property type="evidence" value="ECO:0007669"/>
    <property type="project" value="TreeGrafter"/>
</dbReference>
<keyword evidence="2 4" id="KW-0285">Flavoprotein</keyword>
<dbReference type="Proteomes" id="UP000295673">
    <property type="component" value="Unassembled WGS sequence"/>
</dbReference>
<evidence type="ECO:0000256" key="3">
    <source>
        <dbReference type="ARBA" id="ARBA00022827"/>
    </source>
</evidence>
<dbReference type="Gene3D" id="1.25.40.80">
    <property type="match status" value="1"/>
</dbReference>
<name>A0A4R1N7Y2_9RHOB</name>
<keyword evidence="7" id="KW-0456">Lyase</keyword>
<dbReference type="GO" id="GO:0003677">
    <property type="term" value="F:DNA binding"/>
    <property type="evidence" value="ECO:0007669"/>
    <property type="project" value="TreeGrafter"/>
</dbReference>
<evidence type="ECO:0000259" key="6">
    <source>
        <dbReference type="PROSITE" id="PS51645"/>
    </source>
</evidence>
<feature type="binding site" evidence="4">
    <location>
        <position position="206"/>
    </location>
    <ligand>
        <name>FAD</name>
        <dbReference type="ChEBI" id="CHEBI:57692"/>
    </ligand>
</feature>
<evidence type="ECO:0000256" key="2">
    <source>
        <dbReference type="ARBA" id="ARBA00022630"/>
    </source>
</evidence>
<sequence>MQVVWFKRDLRVEDHRPLCLAAEQGAVLPLYVVEDALWQEQDMSARQWRFVSECLASLRSALAQLGQPLVVRRGDVVEVLAGLKRDGLLSVLWSHEETGSGWTFERDKRVAAWCRTHGVPWNELQNHGVVRGLASRDGWATRWEKHMSLPQSKPPALMPLSLETGHIPDGNDLRLAPDHCPLAQRGGRRVGLGTLHSFLQSRGETYRRAMSSPVNGAFACSRLSPYLAWGALSVREVHQANCARRASVAHTDRQWRESLKSFNGRLHWHCHFIQKLEDAPGIEFQNMHHAYDGVRRSEPDVALLKAWSNGETGLPFVDACMRSLRATGWLNFRMRAMVMATASYHLWLDWRSPGLQLARYFTDYEPGIHWSQVQMQSGTTGINTARIYNPVKQGKDQDPTGAFVRRWVPELREIDVRWIQEPWFADNADAVLDKVYPMPVVDHMQAAREARQKIWAVRRGEAFKTEAKEIQSRLGSRKRRRPRRTKSRNDAQLKLPFGDI</sequence>
<dbReference type="EMBL" id="SMGR01000005">
    <property type="protein sequence ID" value="TCK99398.1"/>
    <property type="molecule type" value="Genomic_DNA"/>
</dbReference>
<dbReference type="InterPro" id="IPR014729">
    <property type="entry name" value="Rossmann-like_a/b/a_fold"/>
</dbReference>
<dbReference type="Pfam" id="PF00875">
    <property type="entry name" value="DNA_photolyase"/>
    <property type="match status" value="1"/>
</dbReference>
<keyword evidence="8" id="KW-1185">Reference proteome</keyword>
<dbReference type="RefSeq" id="WP_132862009.1">
    <property type="nucleotide sequence ID" value="NZ_SMGR01000005.1"/>
</dbReference>
<evidence type="ECO:0000256" key="4">
    <source>
        <dbReference type="PIRSR" id="PIRSR602081-1"/>
    </source>
</evidence>
<dbReference type="InterPro" id="IPR005101">
    <property type="entry name" value="Cryptochr/Photolyase_FAD-bd"/>
</dbReference>
<dbReference type="InterPro" id="IPR006050">
    <property type="entry name" value="DNA_photolyase_N"/>
</dbReference>
<proteinExistence type="predicted"/>
<comment type="cofactor">
    <cofactor evidence="4">
        <name>FAD</name>
        <dbReference type="ChEBI" id="CHEBI:57692"/>
    </cofactor>
    <text evidence="4">Binds 1 FAD per subunit.</text>
</comment>
<protein>
    <submittedName>
        <fullName evidence="7">Deoxyribodipyrimidine photo-lyase family protein (Cryptochrome)</fullName>
    </submittedName>
</protein>
<dbReference type="Pfam" id="PF03441">
    <property type="entry name" value="FAD_binding_7"/>
    <property type="match status" value="1"/>
</dbReference>
<feature type="compositionally biased region" description="Basic residues" evidence="5">
    <location>
        <begin position="475"/>
        <end position="486"/>
    </location>
</feature>
<feature type="region of interest" description="Disordered" evidence="5">
    <location>
        <begin position="468"/>
        <end position="500"/>
    </location>
</feature>
<evidence type="ECO:0000313" key="8">
    <source>
        <dbReference type="Proteomes" id="UP000295673"/>
    </source>
</evidence>
<organism evidence="7 8">
    <name type="scientific">Shimia isoporae</name>
    <dbReference type="NCBI Taxonomy" id="647720"/>
    <lineage>
        <taxon>Bacteria</taxon>
        <taxon>Pseudomonadati</taxon>
        <taxon>Pseudomonadota</taxon>
        <taxon>Alphaproteobacteria</taxon>
        <taxon>Rhodobacterales</taxon>
        <taxon>Roseobacteraceae</taxon>
    </lineage>
</organism>
<dbReference type="AlphaFoldDB" id="A0A4R1N7Y2"/>
<comment type="caution">
    <text evidence="7">The sequence shown here is derived from an EMBL/GenBank/DDBJ whole genome shotgun (WGS) entry which is preliminary data.</text>
</comment>
<dbReference type="GO" id="GO:0009416">
    <property type="term" value="P:response to light stimulus"/>
    <property type="evidence" value="ECO:0007669"/>
    <property type="project" value="TreeGrafter"/>
</dbReference>
<dbReference type="SUPFAM" id="SSF48173">
    <property type="entry name" value="Cryptochrome/photolyase FAD-binding domain"/>
    <property type="match status" value="1"/>
</dbReference>
<dbReference type="InterPro" id="IPR036155">
    <property type="entry name" value="Crypto/Photolyase_N_sf"/>
</dbReference>
<feature type="binding site" evidence="4">
    <location>
        <position position="262"/>
    </location>
    <ligand>
        <name>FAD</name>
        <dbReference type="ChEBI" id="CHEBI:57692"/>
    </ligand>
</feature>
<dbReference type="GO" id="GO:0003904">
    <property type="term" value="F:deoxyribodipyrimidine photo-lyase activity"/>
    <property type="evidence" value="ECO:0007669"/>
    <property type="project" value="TreeGrafter"/>
</dbReference>
<dbReference type="InterPro" id="IPR036134">
    <property type="entry name" value="Crypto/Photolyase_FAD-like_sf"/>
</dbReference>
<dbReference type="OrthoDB" id="9772484at2"/>
<dbReference type="SUPFAM" id="SSF52425">
    <property type="entry name" value="Cryptochrome/photolyase, N-terminal domain"/>
    <property type="match status" value="1"/>
</dbReference>
<keyword evidence="3 4" id="KW-0274">FAD</keyword>
<dbReference type="PANTHER" id="PTHR11455:SF9">
    <property type="entry name" value="CRYPTOCHROME CIRCADIAN CLOCK 5 ISOFORM X1"/>
    <property type="match status" value="1"/>
</dbReference>
<dbReference type="InterPro" id="IPR002081">
    <property type="entry name" value="Cryptochrome/DNA_photolyase_1"/>
</dbReference>
<gene>
    <name evidence="7" type="ORF">BXY66_3901</name>
</gene>
<dbReference type="PROSITE" id="PS51645">
    <property type="entry name" value="PHR_CRY_ALPHA_BETA"/>
    <property type="match status" value="1"/>
</dbReference>
<comment type="cofactor">
    <cofactor evidence="1">
        <name>(6R)-5,10-methylene-5,6,7,8-tetrahydrofolate</name>
        <dbReference type="ChEBI" id="CHEBI:15636"/>
    </cofactor>
</comment>
<evidence type="ECO:0000256" key="5">
    <source>
        <dbReference type="SAM" id="MobiDB-lite"/>
    </source>
</evidence>
<dbReference type="PANTHER" id="PTHR11455">
    <property type="entry name" value="CRYPTOCHROME"/>
    <property type="match status" value="1"/>
</dbReference>